<name>A0ABP6RMB7_9PSEU</name>
<accession>A0ABP6RMB7</accession>
<organism evidence="2 3">
    <name type="scientific">Saccharopolyspora gregorii</name>
    <dbReference type="NCBI Taxonomy" id="33914"/>
    <lineage>
        <taxon>Bacteria</taxon>
        <taxon>Bacillati</taxon>
        <taxon>Actinomycetota</taxon>
        <taxon>Actinomycetes</taxon>
        <taxon>Pseudonocardiales</taxon>
        <taxon>Pseudonocardiaceae</taxon>
        <taxon>Saccharopolyspora</taxon>
    </lineage>
</organism>
<keyword evidence="3" id="KW-1185">Reference proteome</keyword>
<proteinExistence type="predicted"/>
<feature type="region of interest" description="Disordered" evidence="1">
    <location>
        <begin position="1"/>
        <end position="92"/>
    </location>
</feature>
<comment type="caution">
    <text evidence="2">The sequence shown here is derived from an EMBL/GenBank/DDBJ whole genome shotgun (WGS) entry which is preliminary data.</text>
</comment>
<dbReference type="Proteomes" id="UP001500483">
    <property type="component" value="Unassembled WGS sequence"/>
</dbReference>
<sequence length="92" mass="10540">MGILAPPRSAAATERTHRIPRTGRTRIPPDLGHGTAGERRKSFQDGIPRGTRRHSELLRRDSRNRTRRAGGEFGRFPIRRKSRMPGTETWQQ</sequence>
<protein>
    <submittedName>
        <fullName evidence="2">Uncharacterized protein</fullName>
    </submittedName>
</protein>
<evidence type="ECO:0000313" key="3">
    <source>
        <dbReference type="Proteomes" id="UP001500483"/>
    </source>
</evidence>
<dbReference type="EMBL" id="BAAAYK010000038">
    <property type="protein sequence ID" value="GAA3356415.1"/>
    <property type="molecule type" value="Genomic_DNA"/>
</dbReference>
<evidence type="ECO:0000313" key="2">
    <source>
        <dbReference type="EMBL" id="GAA3356415.1"/>
    </source>
</evidence>
<reference evidence="3" key="1">
    <citation type="journal article" date="2019" name="Int. J. Syst. Evol. Microbiol.">
        <title>The Global Catalogue of Microorganisms (GCM) 10K type strain sequencing project: providing services to taxonomists for standard genome sequencing and annotation.</title>
        <authorList>
            <consortium name="The Broad Institute Genomics Platform"/>
            <consortium name="The Broad Institute Genome Sequencing Center for Infectious Disease"/>
            <person name="Wu L."/>
            <person name="Ma J."/>
        </authorList>
    </citation>
    <scope>NUCLEOTIDE SEQUENCE [LARGE SCALE GENOMIC DNA]</scope>
    <source>
        <strain evidence="3">JCM 9687</strain>
    </source>
</reference>
<feature type="compositionally biased region" description="Basic and acidic residues" evidence="1">
    <location>
        <begin position="53"/>
        <end position="64"/>
    </location>
</feature>
<gene>
    <name evidence="2" type="ORF">GCM10020366_20390</name>
</gene>
<evidence type="ECO:0000256" key="1">
    <source>
        <dbReference type="SAM" id="MobiDB-lite"/>
    </source>
</evidence>